<dbReference type="GO" id="GO:0046677">
    <property type="term" value="P:response to antibiotic"/>
    <property type="evidence" value="ECO:0007669"/>
    <property type="project" value="InterPro"/>
</dbReference>
<dbReference type="PIRSF" id="PIRSF036794">
    <property type="entry name" value="UCP_erythr_ester"/>
    <property type="match status" value="1"/>
</dbReference>
<dbReference type="Proteomes" id="UP000268048">
    <property type="component" value="Chromosome"/>
</dbReference>
<dbReference type="AlphaFoldDB" id="A0A3G7TPQ3"/>
<proteinExistence type="predicted"/>
<protein>
    <submittedName>
        <fullName evidence="1">Erythromycin esterase, putative</fullName>
    </submittedName>
</protein>
<dbReference type="EMBL" id="CP027753">
    <property type="protein sequence ID" value="AZE49115.1"/>
    <property type="molecule type" value="Genomic_DNA"/>
</dbReference>
<accession>A0A3G7TPQ3</accession>
<dbReference type="InterPro" id="IPR052036">
    <property type="entry name" value="Hydrolase/PRTase-associated"/>
</dbReference>
<dbReference type="PANTHER" id="PTHR31299">
    <property type="entry name" value="ESTERASE, PUTATIVE (AFU_ORTHOLOGUE AFUA_1G05850)-RELATED"/>
    <property type="match status" value="1"/>
</dbReference>
<reference evidence="1 2" key="1">
    <citation type="submission" date="2018-03" db="EMBL/GenBank/DDBJ databases">
        <title>Diversity of phytobeneficial traits revealed by whole-genome analysis of worldwide-isolated phenazine-producing Pseudomonas spp.</title>
        <authorList>
            <person name="Biessy A."/>
            <person name="Novinscak A."/>
            <person name="Blom J."/>
            <person name="Leger G."/>
            <person name="Thomashow L.S."/>
            <person name="Cazorla F.M."/>
            <person name="Josic D."/>
            <person name="Filion M."/>
        </authorList>
    </citation>
    <scope>NUCLEOTIDE SEQUENCE [LARGE SCALE GENOMIC DNA]</scope>
    <source>
        <strain evidence="1 2">B25</strain>
    </source>
</reference>
<dbReference type="InterPro" id="IPR014622">
    <property type="entry name" value="UCP036794_erythomycin"/>
</dbReference>
<dbReference type="Gene3D" id="3.40.1660.10">
    <property type="entry name" value="EreA-like (biosynthetic domain)"/>
    <property type="match status" value="1"/>
</dbReference>
<dbReference type="CDD" id="cd14728">
    <property type="entry name" value="Ere-like"/>
    <property type="match status" value="1"/>
</dbReference>
<evidence type="ECO:0000313" key="1">
    <source>
        <dbReference type="EMBL" id="AZE49115.1"/>
    </source>
</evidence>
<organism evidence="1 2">
    <name type="scientific">Pseudomonas chlororaphis</name>
    <dbReference type="NCBI Taxonomy" id="587753"/>
    <lineage>
        <taxon>Bacteria</taxon>
        <taxon>Pseudomonadati</taxon>
        <taxon>Pseudomonadota</taxon>
        <taxon>Gammaproteobacteria</taxon>
        <taxon>Pseudomonadales</taxon>
        <taxon>Pseudomonadaceae</taxon>
        <taxon>Pseudomonas</taxon>
    </lineage>
</organism>
<evidence type="ECO:0000313" key="2">
    <source>
        <dbReference type="Proteomes" id="UP000268048"/>
    </source>
</evidence>
<name>A0A3G7TPQ3_9PSED</name>
<sequence>MNTSSQDMLDSLYGSPAHIDQAAITPLLRQYTEPLPELNSSAFGEMFDRYADARVVMIGEASHGTSDFYQARAAITRRLIEQHGFNIVAVEADWPDAGHVDRYVRGLAHSAWRRHIFSRFPTWMWRNSEVKGFAHWLHQFNHQHAPERRVEFRGLDVYSLRNSIHEVLSYLDRVDPQLAREARRRYGCLTPWQDDPALYGHFVERGGLMPCEQPVIEQLNVMLAEQMAGLVKDDEAFFDATQNARVVLSAEHYYRAIYRGSTASWNLRDRHMFDTLRALLEHRGPQAKAVVWAHNSHIGNAAATEMGWKGQFNIGQLCRNAFGRDVVLIGMGTDRGQVAAADDWDGDLLLKDIRPSRPDSWEYQFLKVGVAASLTDWRDPQRKELRRALSKPLLERAIGVIYRPESERASHYFEAVLAEQFDAMLWIEQTKPVTALPLPKNQELEPEDETFPFGV</sequence>
<gene>
    <name evidence="1" type="ORF">C4K04_3443</name>
</gene>
<dbReference type="InterPro" id="IPR007815">
    <property type="entry name" value="Emycin_Estase"/>
</dbReference>
<dbReference type="SUPFAM" id="SSF159501">
    <property type="entry name" value="EreA/ChaN-like"/>
    <property type="match status" value="1"/>
</dbReference>
<dbReference type="RefSeq" id="WP_124320922.1">
    <property type="nucleotide sequence ID" value="NZ_CP027753.1"/>
</dbReference>
<dbReference type="Pfam" id="PF05139">
    <property type="entry name" value="Erythro_esteras"/>
    <property type="match status" value="1"/>
</dbReference>
<dbReference type="Gene3D" id="3.30.1870.10">
    <property type="entry name" value="EreA-like, domain 2"/>
    <property type="match status" value="1"/>
</dbReference>
<dbReference type="PANTHER" id="PTHR31299:SF0">
    <property type="entry name" value="ESTERASE, PUTATIVE (AFU_ORTHOLOGUE AFUA_1G05850)-RELATED"/>
    <property type="match status" value="1"/>
</dbReference>